<accession>A0A917KIN3</accession>
<dbReference type="Pfam" id="PF22322">
    <property type="entry name" value="DUF6973"/>
    <property type="match status" value="1"/>
</dbReference>
<dbReference type="EMBL" id="BMKW01000004">
    <property type="protein sequence ID" value="GGJ13781.1"/>
    <property type="molecule type" value="Genomic_DNA"/>
</dbReference>
<gene>
    <name evidence="2" type="ORF">GCM10011320_21240</name>
</gene>
<reference evidence="2" key="1">
    <citation type="journal article" date="2014" name="Int. J. Syst. Evol. Microbiol.">
        <title>Complete genome sequence of Corynebacterium casei LMG S-19264T (=DSM 44701T), isolated from a smear-ripened cheese.</title>
        <authorList>
            <consortium name="US DOE Joint Genome Institute (JGI-PGF)"/>
            <person name="Walter F."/>
            <person name="Albersmeier A."/>
            <person name="Kalinowski J."/>
            <person name="Ruckert C."/>
        </authorList>
    </citation>
    <scope>NUCLEOTIDE SEQUENCE</scope>
    <source>
        <strain evidence="2">CGMCC 1.3617</strain>
    </source>
</reference>
<feature type="domain" description="DUF6973" evidence="1">
    <location>
        <begin position="72"/>
        <end position="142"/>
    </location>
</feature>
<organism evidence="2 3">
    <name type="scientific">Neoroseomonas lacus</name>
    <dbReference type="NCBI Taxonomy" id="287609"/>
    <lineage>
        <taxon>Bacteria</taxon>
        <taxon>Pseudomonadati</taxon>
        <taxon>Pseudomonadota</taxon>
        <taxon>Alphaproteobacteria</taxon>
        <taxon>Acetobacterales</taxon>
        <taxon>Acetobacteraceae</taxon>
        <taxon>Neoroseomonas</taxon>
    </lineage>
</organism>
<evidence type="ECO:0000313" key="3">
    <source>
        <dbReference type="Proteomes" id="UP000661507"/>
    </source>
</evidence>
<dbReference type="RefSeq" id="WP_188967008.1">
    <property type="nucleotide sequence ID" value="NZ_BMKW01000004.1"/>
</dbReference>
<evidence type="ECO:0000259" key="1">
    <source>
        <dbReference type="Pfam" id="PF22322"/>
    </source>
</evidence>
<protein>
    <recommendedName>
        <fullName evidence="1">DUF6973 domain-containing protein</fullName>
    </recommendedName>
</protein>
<dbReference type="Proteomes" id="UP000661507">
    <property type="component" value="Unassembled WGS sequence"/>
</dbReference>
<name>A0A917KIN3_9PROT</name>
<keyword evidence="3" id="KW-1185">Reference proteome</keyword>
<evidence type="ECO:0000313" key="2">
    <source>
        <dbReference type="EMBL" id="GGJ13781.1"/>
    </source>
</evidence>
<sequence>MSFMDDLAALANEALGSQGSNLAEAGTILSKATSLPKLLAAKEEATRWSRAVSFAFTDDLTADDANAVALASRNEGPADALRHCFLASMLARDLGYTDALEVLVAHEMNAAWGSPASQMDLFNNAVGLEIGTRSKAASDLDLQVATMDAFLQGRLRVLDHANGDRLVPTRSLTFGR</sequence>
<reference evidence="2" key="2">
    <citation type="submission" date="2020-09" db="EMBL/GenBank/DDBJ databases">
        <authorList>
            <person name="Sun Q."/>
            <person name="Zhou Y."/>
        </authorList>
    </citation>
    <scope>NUCLEOTIDE SEQUENCE</scope>
    <source>
        <strain evidence="2">CGMCC 1.3617</strain>
    </source>
</reference>
<dbReference type="AlphaFoldDB" id="A0A917KIN3"/>
<comment type="caution">
    <text evidence="2">The sequence shown here is derived from an EMBL/GenBank/DDBJ whole genome shotgun (WGS) entry which is preliminary data.</text>
</comment>
<dbReference type="InterPro" id="IPR054246">
    <property type="entry name" value="DUF6973"/>
</dbReference>
<proteinExistence type="predicted"/>